<sequence>MQSSEPAVLRWDRVIHKGVRTKDGLPLGNIASEEPDAIVVLGIKSRVYKIPKSRVESFDGSQVLVDIPAKETGGYLV</sequence>
<dbReference type="OrthoDB" id="8759at2157"/>
<accession>A0A075MTT9</accession>
<dbReference type="RefSeq" id="WP_148701511.1">
    <property type="nucleotide sequence ID" value="NZ_CP007174.1"/>
</dbReference>
<evidence type="ECO:0000313" key="1">
    <source>
        <dbReference type="EMBL" id="AIF85041.1"/>
    </source>
</evidence>
<dbReference type="STRING" id="1459636.NTE_03006"/>
<gene>
    <name evidence="1" type="ORF">NTE_03006</name>
</gene>
<dbReference type="HOGENOM" id="CLU_198710_0_0_2"/>
<evidence type="ECO:0000313" key="2">
    <source>
        <dbReference type="Proteomes" id="UP000028194"/>
    </source>
</evidence>
<dbReference type="Proteomes" id="UP000028194">
    <property type="component" value="Chromosome"/>
</dbReference>
<keyword evidence="2" id="KW-1185">Reference proteome</keyword>
<proteinExistence type="predicted"/>
<evidence type="ECO:0008006" key="3">
    <source>
        <dbReference type="Google" id="ProtNLM"/>
    </source>
</evidence>
<dbReference type="EMBL" id="CP007174">
    <property type="protein sequence ID" value="AIF85041.1"/>
    <property type="molecule type" value="Genomic_DNA"/>
</dbReference>
<organism evidence="1 2">
    <name type="scientific">Candidatus Nitrososphaera evergladensis SR1</name>
    <dbReference type="NCBI Taxonomy" id="1459636"/>
    <lineage>
        <taxon>Archaea</taxon>
        <taxon>Nitrososphaerota</taxon>
        <taxon>Nitrososphaeria</taxon>
        <taxon>Nitrososphaerales</taxon>
        <taxon>Nitrososphaeraceae</taxon>
        <taxon>Nitrososphaera</taxon>
    </lineage>
</organism>
<protein>
    <recommendedName>
        <fullName evidence="3">PRC-barrel domain-containing protein</fullName>
    </recommendedName>
</protein>
<dbReference type="AlphaFoldDB" id="A0A075MTT9"/>
<reference evidence="1 2" key="1">
    <citation type="journal article" date="2014" name="PLoS ONE">
        <title>Genome Sequence of Candidatus Nitrososphaera evergladensis from Group I.1b Enriched from Everglades Soil Reveals Novel Genomic Features of the Ammonia-Oxidizing Archaea.</title>
        <authorList>
            <person name="Zhalnina K.V."/>
            <person name="Dias R."/>
            <person name="Leonard M.T."/>
            <person name="Dorr de Quadros P."/>
            <person name="Camargo F.A."/>
            <person name="Drew J.C."/>
            <person name="Farmerie W.G."/>
            <person name="Daroub S.H."/>
            <person name="Triplett E.W."/>
        </authorList>
    </citation>
    <scope>NUCLEOTIDE SEQUENCE [LARGE SCALE GENOMIC DNA]</scope>
    <source>
        <strain evidence="1 2">SR1</strain>
    </source>
</reference>
<dbReference type="KEGG" id="nev:NTE_03006"/>
<name>A0A075MTT9_9ARCH</name>
<dbReference type="GeneID" id="41598676"/>